<accession>A0A1Y6CEA5</accession>
<dbReference type="SUPFAM" id="SSF48452">
    <property type="entry name" value="TPR-like"/>
    <property type="match status" value="1"/>
</dbReference>
<name>A0A1Y6CEA5_9BACT</name>
<dbReference type="Gene3D" id="1.10.260.40">
    <property type="entry name" value="lambda repressor-like DNA-binding domains"/>
    <property type="match status" value="1"/>
</dbReference>
<proteinExistence type="predicted"/>
<dbReference type="InterPro" id="IPR011990">
    <property type="entry name" value="TPR-like_helical_dom_sf"/>
</dbReference>
<gene>
    <name evidence="2" type="ORF">SAMN06296036_12044</name>
</gene>
<dbReference type="GO" id="GO:0003677">
    <property type="term" value="F:DNA binding"/>
    <property type="evidence" value="ECO:0007669"/>
    <property type="project" value="UniProtKB-KW"/>
</dbReference>
<keyword evidence="3" id="KW-1185">Reference proteome</keyword>
<dbReference type="SUPFAM" id="SSF47413">
    <property type="entry name" value="lambda repressor-like DNA-binding domains"/>
    <property type="match status" value="1"/>
</dbReference>
<dbReference type="AlphaFoldDB" id="A0A1Y6CEA5"/>
<dbReference type="RefSeq" id="WP_159455562.1">
    <property type="nucleotide sequence ID" value="NZ_FWZT01000020.1"/>
</dbReference>
<dbReference type="PROSITE" id="PS50943">
    <property type="entry name" value="HTH_CROC1"/>
    <property type="match status" value="1"/>
</dbReference>
<reference evidence="3" key="1">
    <citation type="submission" date="2017-04" db="EMBL/GenBank/DDBJ databases">
        <authorList>
            <person name="Varghese N."/>
            <person name="Submissions S."/>
        </authorList>
    </citation>
    <scope>NUCLEOTIDE SEQUENCE [LARGE SCALE GENOMIC DNA]</scope>
    <source>
        <strain evidence="3">RKEM611</strain>
    </source>
</reference>
<dbReference type="EMBL" id="FWZT01000020">
    <property type="protein sequence ID" value="SMF59806.1"/>
    <property type="molecule type" value="Genomic_DNA"/>
</dbReference>
<organism evidence="2 3">
    <name type="scientific">Pseudobacteriovorax antillogorgiicola</name>
    <dbReference type="NCBI Taxonomy" id="1513793"/>
    <lineage>
        <taxon>Bacteria</taxon>
        <taxon>Pseudomonadati</taxon>
        <taxon>Bdellovibrionota</taxon>
        <taxon>Oligoflexia</taxon>
        <taxon>Oligoflexales</taxon>
        <taxon>Pseudobacteriovoracaceae</taxon>
        <taxon>Pseudobacteriovorax</taxon>
    </lineage>
</organism>
<dbReference type="Pfam" id="PF13443">
    <property type="entry name" value="HTH_26"/>
    <property type="match status" value="1"/>
</dbReference>
<evidence type="ECO:0000313" key="2">
    <source>
        <dbReference type="EMBL" id="SMF59806.1"/>
    </source>
</evidence>
<sequence>MTVKQETVPINSRSLKEIVRTRGLKKDWLAYHLGVSRITVSRWINGHVKSIQRSNLEALVAYLECDESELVMESFQEGRLATWYREFLNSEDFATCLDKSSPDFIRGSWVAAQDFERPHRDLAYHLSQLAMYLRCCDRHQQAKQYLDIAQALAKQDNGSGLCAQAKLDALVALQSGLSLSVLLREIHSCLESEEELSPNVFLWQAELYWQYGDFYQSKVILQQIFEYFLESTDAKGRFRYFQLRLLLALDVGDWVELGQMIKTSMKIFAETSERRYWKKLHELLEVPTPERALGMKQNHCDQLTICLTLELLMRQGDFSTAKTLADEYVSNETQIFDLAQFDFLKAIATKKSDELRAEGHLRSCLEALQALGARKRIPLYLERFRCVDLMNP</sequence>
<dbReference type="InterPro" id="IPR010982">
    <property type="entry name" value="Lambda_DNA-bd_dom_sf"/>
</dbReference>
<protein>
    <submittedName>
        <fullName evidence="2">DNA-binding transcriptional regulator, XRE family</fullName>
    </submittedName>
</protein>
<feature type="domain" description="HTH cro/C1-type" evidence="1">
    <location>
        <begin position="15"/>
        <end position="70"/>
    </location>
</feature>
<keyword evidence="2" id="KW-0238">DNA-binding</keyword>
<evidence type="ECO:0000259" key="1">
    <source>
        <dbReference type="PROSITE" id="PS50943"/>
    </source>
</evidence>
<dbReference type="Proteomes" id="UP000192907">
    <property type="component" value="Unassembled WGS sequence"/>
</dbReference>
<dbReference type="SMART" id="SM00530">
    <property type="entry name" value="HTH_XRE"/>
    <property type="match status" value="1"/>
</dbReference>
<dbReference type="InterPro" id="IPR001387">
    <property type="entry name" value="Cro/C1-type_HTH"/>
</dbReference>
<dbReference type="CDD" id="cd00093">
    <property type="entry name" value="HTH_XRE"/>
    <property type="match status" value="1"/>
</dbReference>
<evidence type="ECO:0000313" key="3">
    <source>
        <dbReference type="Proteomes" id="UP000192907"/>
    </source>
</evidence>